<evidence type="ECO:0000256" key="4">
    <source>
        <dbReference type="ARBA" id="ARBA00022801"/>
    </source>
</evidence>
<evidence type="ECO:0000259" key="6">
    <source>
        <dbReference type="Pfam" id="PF00962"/>
    </source>
</evidence>
<dbReference type="SUPFAM" id="SSF51556">
    <property type="entry name" value="Metallo-dependent hydrolases"/>
    <property type="match status" value="1"/>
</dbReference>
<dbReference type="GO" id="GO:0016814">
    <property type="term" value="F:hydrolase activity, acting on carbon-nitrogen (but not peptide) bonds, in cyclic amidines"/>
    <property type="evidence" value="ECO:0007669"/>
    <property type="project" value="UniProtKB-ARBA"/>
</dbReference>
<protein>
    <submittedName>
        <fullName evidence="7">Adenosine deaminase</fullName>
    </submittedName>
</protein>
<keyword evidence="4" id="KW-0378">Hydrolase</keyword>
<feature type="domain" description="Adenosine deaminase" evidence="6">
    <location>
        <begin position="16"/>
        <end position="333"/>
    </location>
</feature>
<dbReference type="InterPro" id="IPR001365">
    <property type="entry name" value="A_deaminase_dom"/>
</dbReference>
<keyword evidence="3" id="KW-0479">Metal-binding</keyword>
<comment type="similarity">
    <text evidence="2">Belongs to the metallo-dependent hydrolases superfamily. Adenosine and AMP deaminases family.</text>
</comment>
<evidence type="ECO:0000256" key="3">
    <source>
        <dbReference type="ARBA" id="ARBA00022723"/>
    </source>
</evidence>
<dbReference type="Gene3D" id="3.20.20.140">
    <property type="entry name" value="Metal-dependent hydrolases"/>
    <property type="match status" value="1"/>
</dbReference>
<gene>
    <name evidence="7" type="ORF">SAMN05444374_10860</name>
</gene>
<evidence type="ECO:0000313" key="8">
    <source>
        <dbReference type="Proteomes" id="UP000182054"/>
    </source>
</evidence>
<reference evidence="7 8" key="1">
    <citation type="submission" date="2016-10" db="EMBL/GenBank/DDBJ databases">
        <authorList>
            <person name="de Groot N.N."/>
        </authorList>
    </citation>
    <scope>NUCLEOTIDE SEQUENCE [LARGE SCALE GENOMIC DNA]</scope>
    <source>
        <strain evidence="7 8">DSM 44908</strain>
    </source>
</reference>
<dbReference type="PANTHER" id="PTHR43114:SF6">
    <property type="entry name" value="ADENINE DEAMINASE"/>
    <property type="match status" value="1"/>
</dbReference>
<dbReference type="InterPro" id="IPR006330">
    <property type="entry name" value="Ado/ade_deaminase"/>
</dbReference>
<dbReference type="OrthoDB" id="105475at2"/>
<evidence type="ECO:0000256" key="1">
    <source>
        <dbReference type="ARBA" id="ARBA00001947"/>
    </source>
</evidence>
<comment type="cofactor">
    <cofactor evidence="1">
        <name>Zn(2+)</name>
        <dbReference type="ChEBI" id="CHEBI:29105"/>
    </cofactor>
</comment>
<proteinExistence type="inferred from homology"/>
<dbReference type="GeneID" id="85486157"/>
<organism evidence="7 8">
    <name type="scientific">Rhodococcoides kroppenstedtii</name>
    <dbReference type="NCBI Taxonomy" id="293050"/>
    <lineage>
        <taxon>Bacteria</taxon>
        <taxon>Bacillati</taxon>
        <taxon>Actinomycetota</taxon>
        <taxon>Actinomycetes</taxon>
        <taxon>Mycobacteriales</taxon>
        <taxon>Nocardiaceae</taxon>
        <taxon>Rhodococcoides</taxon>
    </lineage>
</organism>
<dbReference type="GO" id="GO:0019239">
    <property type="term" value="F:deaminase activity"/>
    <property type="evidence" value="ECO:0007669"/>
    <property type="project" value="InterPro"/>
</dbReference>
<evidence type="ECO:0000256" key="5">
    <source>
        <dbReference type="ARBA" id="ARBA00022833"/>
    </source>
</evidence>
<evidence type="ECO:0000313" key="7">
    <source>
        <dbReference type="EMBL" id="SFA53304.1"/>
    </source>
</evidence>
<name>A0A1I0TNJ0_9NOCA</name>
<dbReference type="Proteomes" id="UP000182054">
    <property type="component" value="Unassembled WGS sequence"/>
</dbReference>
<sequence length="340" mass="36870">MADAPRTIEEFVRALPTVELHVHLEGSMWPSTAKALADRHDIPEIPRTEEELRRWFTFRDFAHFIEVYLTSIGVLRDAEDFARLAYDSLTELATHGVPYTEMHVSLFGHLMRGVDAAAVFEGLEEGRRRAGAESGIVARWIPDFPGDFGVEAADRTLNAVLAHRTESIVGFGIGGVEVPRAPFRDVFARARAHGLRSIPHAGETGGPEQVWSALHDLGADRIGHGIAAAADPDLMAYLADRGIAVDVSPTSNLCTRVVERLEDHPLPRLVAAGVPVTINSDDPSMFGTDLTREYLAAHRLGLDAEALRAAARTAVDASFAEPATRARVRAAVEAVPAPTV</sequence>
<dbReference type="PANTHER" id="PTHR43114">
    <property type="entry name" value="ADENINE DEAMINASE"/>
    <property type="match status" value="1"/>
</dbReference>
<dbReference type="AlphaFoldDB" id="A0A1I0TNJ0"/>
<dbReference type="NCBIfam" id="TIGR01430">
    <property type="entry name" value="aden_deam"/>
    <property type="match status" value="1"/>
</dbReference>
<dbReference type="Pfam" id="PF00962">
    <property type="entry name" value="A_deaminase"/>
    <property type="match status" value="1"/>
</dbReference>
<dbReference type="InterPro" id="IPR032466">
    <property type="entry name" value="Metal_Hydrolase"/>
</dbReference>
<evidence type="ECO:0000256" key="2">
    <source>
        <dbReference type="ARBA" id="ARBA00006676"/>
    </source>
</evidence>
<accession>A0A1I0TNJ0</accession>
<dbReference type="RefSeq" id="WP_068363793.1">
    <property type="nucleotide sequence ID" value="NZ_FOJN01000008.1"/>
</dbReference>
<dbReference type="EMBL" id="FOJN01000008">
    <property type="protein sequence ID" value="SFA53304.1"/>
    <property type="molecule type" value="Genomic_DNA"/>
</dbReference>
<dbReference type="GO" id="GO:0046872">
    <property type="term" value="F:metal ion binding"/>
    <property type="evidence" value="ECO:0007669"/>
    <property type="project" value="UniProtKB-KW"/>
</dbReference>
<keyword evidence="5" id="KW-0862">Zinc</keyword>